<dbReference type="AlphaFoldDB" id="Q4TBZ7"/>
<comment type="caution">
    <text evidence="2">The sequence shown here is derived from an EMBL/GenBank/DDBJ whole genome shotgun (WGS) entry which is preliminary data.</text>
</comment>
<dbReference type="OrthoDB" id="2390104at2759"/>
<name>Q4TBZ7_TETNG</name>
<feature type="compositionally biased region" description="Polar residues" evidence="1">
    <location>
        <begin position="182"/>
        <end position="194"/>
    </location>
</feature>
<feature type="region of interest" description="Disordered" evidence="1">
    <location>
        <begin position="1"/>
        <end position="62"/>
    </location>
</feature>
<dbReference type="EMBL" id="CAAE01007068">
    <property type="protein sequence ID" value="CAF89585.1"/>
    <property type="molecule type" value="Genomic_DNA"/>
</dbReference>
<feature type="region of interest" description="Disordered" evidence="1">
    <location>
        <begin position="78"/>
        <end position="162"/>
    </location>
</feature>
<sequence>MRHSPGARTGARPQHDAAFRRASPPGRQAHPAGAAGPAAANHSLSPVRHKLSQQTLLLGKGLRGSGPDQVLLRAQMTATSTQHHGNGEPEHAQPPSLRPTSKPRLHSPNGHRLSSPRQSSAFQPMAASLSGKPAGGPKACPPSHGVLGGGPSQRASLPVNSLPDFERVPSAARQLQIIALSSGRQAQAGANSHALQPPPHLPESAEPPCQKKKKTSGAEDGPHPPPDGPKPTWPPFSPRPPSSARRPLRKHKRPRASASRRRSFLGRETGGASRKSRRRSQMMAESRRTKGAWSA</sequence>
<feature type="compositionally biased region" description="Basic residues" evidence="1">
    <location>
        <begin position="246"/>
        <end position="264"/>
    </location>
</feature>
<dbReference type="KEGG" id="tng:GSTEN00003535G001"/>
<organism evidence="2">
    <name type="scientific">Tetraodon nigroviridis</name>
    <name type="common">Spotted green pufferfish</name>
    <name type="synonym">Chelonodon nigroviridis</name>
    <dbReference type="NCBI Taxonomy" id="99883"/>
    <lineage>
        <taxon>Eukaryota</taxon>
        <taxon>Metazoa</taxon>
        <taxon>Chordata</taxon>
        <taxon>Craniata</taxon>
        <taxon>Vertebrata</taxon>
        <taxon>Euteleostomi</taxon>
        <taxon>Actinopterygii</taxon>
        <taxon>Neopterygii</taxon>
        <taxon>Teleostei</taxon>
        <taxon>Neoteleostei</taxon>
        <taxon>Acanthomorphata</taxon>
        <taxon>Eupercaria</taxon>
        <taxon>Tetraodontiformes</taxon>
        <taxon>Tetradontoidea</taxon>
        <taxon>Tetraodontidae</taxon>
        <taxon>Tetraodon</taxon>
    </lineage>
</organism>
<protein>
    <submittedName>
        <fullName evidence="2">(spotted green pufferfish) hypothetical protein</fullName>
    </submittedName>
</protein>
<reference evidence="2" key="1">
    <citation type="journal article" date="2004" name="Nature">
        <title>Genome duplication in the teleost fish Tetraodon nigroviridis reveals the early vertebrate proto-karyotype.</title>
        <authorList>
            <person name="Jaillon O."/>
            <person name="Aury J.-M."/>
            <person name="Brunet F."/>
            <person name="Petit J.-L."/>
            <person name="Stange-Thomann N."/>
            <person name="Mauceli E."/>
            <person name="Bouneau L."/>
            <person name="Fischer C."/>
            <person name="Ozouf-Costaz C."/>
            <person name="Bernot A."/>
            <person name="Nicaud S."/>
            <person name="Jaffe D."/>
            <person name="Fisher S."/>
            <person name="Lutfalla G."/>
            <person name="Dossat C."/>
            <person name="Segurens B."/>
            <person name="Dasilva C."/>
            <person name="Salanoubat M."/>
            <person name="Levy M."/>
            <person name="Boudet N."/>
            <person name="Castellano S."/>
            <person name="Anthouard V."/>
            <person name="Jubin C."/>
            <person name="Castelli V."/>
            <person name="Katinka M."/>
            <person name="Vacherie B."/>
            <person name="Biemont C."/>
            <person name="Skalli Z."/>
            <person name="Cattolico L."/>
            <person name="Poulain J."/>
            <person name="De Berardinis V."/>
            <person name="Cruaud C."/>
            <person name="Duprat S."/>
            <person name="Brottier P."/>
            <person name="Coutanceau J.-P."/>
            <person name="Gouzy J."/>
            <person name="Parra G."/>
            <person name="Lardier G."/>
            <person name="Chapple C."/>
            <person name="McKernan K.J."/>
            <person name="McEwan P."/>
            <person name="Bosak S."/>
            <person name="Kellis M."/>
            <person name="Volff J.-N."/>
            <person name="Guigo R."/>
            <person name="Zody M.C."/>
            <person name="Mesirov J."/>
            <person name="Lindblad-Toh K."/>
            <person name="Birren B."/>
            <person name="Nusbaum C."/>
            <person name="Kahn D."/>
            <person name="Robinson-Rechavi M."/>
            <person name="Laudet V."/>
            <person name="Schachter V."/>
            <person name="Quetier F."/>
            <person name="Saurin W."/>
            <person name="Scarpelli C."/>
            <person name="Wincker P."/>
            <person name="Lander E.S."/>
            <person name="Weissenbach J."/>
            <person name="Roest Crollius H."/>
        </authorList>
    </citation>
    <scope>NUCLEOTIDE SEQUENCE [LARGE SCALE GENOMIC DNA]</scope>
</reference>
<reference evidence="2" key="2">
    <citation type="submission" date="2004-02" db="EMBL/GenBank/DDBJ databases">
        <authorList>
            <consortium name="Genoscope"/>
            <consortium name="Whitehead Institute Centre for Genome Research"/>
        </authorList>
    </citation>
    <scope>NUCLEOTIDE SEQUENCE</scope>
</reference>
<evidence type="ECO:0000256" key="1">
    <source>
        <dbReference type="SAM" id="MobiDB-lite"/>
    </source>
</evidence>
<feature type="compositionally biased region" description="Pro residues" evidence="1">
    <location>
        <begin position="223"/>
        <end position="241"/>
    </location>
</feature>
<feature type="region of interest" description="Disordered" evidence="1">
    <location>
        <begin position="182"/>
        <end position="295"/>
    </location>
</feature>
<proteinExistence type="predicted"/>
<accession>Q4TBZ7</accession>
<gene>
    <name evidence="2" type="ORF">GSTENG00003535001</name>
</gene>
<feature type="compositionally biased region" description="Low complexity" evidence="1">
    <location>
        <begin position="24"/>
        <end position="40"/>
    </location>
</feature>
<evidence type="ECO:0000313" key="2">
    <source>
        <dbReference type="EMBL" id="CAF89585.1"/>
    </source>
</evidence>
<feature type="compositionally biased region" description="Low complexity" evidence="1">
    <location>
        <begin position="131"/>
        <end position="142"/>
    </location>
</feature>